<evidence type="ECO:0000256" key="2">
    <source>
        <dbReference type="SAM" id="SignalP"/>
    </source>
</evidence>
<dbReference type="PANTHER" id="PTHR30163:SF8">
    <property type="entry name" value="LYTIC MUREIN TRANSGLYCOSYLASE"/>
    <property type="match status" value="1"/>
</dbReference>
<protein>
    <submittedName>
        <fullName evidence="4">Putative secreted protein</fullName>
    </submittedName>
</protein>
<feature type="compositionally biased region" description="Low complexity" evidence="1">
    <location>
        <begin position="297"/>
        <end position="346"/>
    </location>
</feature>
<dbReference type="RefSeq" id="WP_202233073.1">
    <property type="nucleotide sequence ID" value="NZ_AP018365.1"/>
</dbReference>
<evidence type="ECO:0000256" key="1">
    <source>
        <dbReference type="SAM" id="MobiDB-lite"/>
    </source>
</evidence>
<organism evidence="4 5">
    <name type="scientific">Actinacidiphila reveromycinica</name>
    <dbReference type="NCBI Taxonomy" id="659352"/>
    <lineage>
        <taxon>Bacteria</taxon>
        <taxon>Bacillati</taxon>
        <taxon>Actinomycetota</taxon>
        <taxon>Actinomycetes</taxon>
        <taxon>Kitasatosporales</taxon>
        <taxon>Streptomycetaceae</taxon>
        <taxon>Actinacidiphila</taxon>
    </lineage>
</organism>
<reference evidence="4 5" key="2">
    <citation type="journal article" date="2011" name="J. Antibiot.">
        <title>Furaquinocins I and J: novel polyketide isoprenoid hybrid compounds from Streptomyces reveromyceticus SN-593.</title>
        <authorList>
            <person name="Panthee S."/>
            <person name="Takahashi S."/>
            <person name="Takagi H."/>
            <person name="Nogawa T."/>
            <person name="Oowada E."/>
            <person name="Uramoto M."/>
            <person name="Osada H."/>
        </authorList>
    </citation>
    <scope>NUCLEOTIDE SEQUENCE [LARGE SCALE GENOMIC DNA]</scope>
    <source>
        <strain evidence="4 5">SN-593</strain>
    </source>
</reference>
<sequence>MAARRFGTSKRVRRGAAGTAVAAAAMAALGASQAPGLIQVAHAAAPDQQQSQVGTTPDGSIDGGSPYVTQLPPLTTPQGPVASTPGTDTTVTVPGGGASLPTTVLAAYERAQASVAQSDPGCHLPWQLLAAIGQVESGQARGGAVDANGTTYKPILGPVLNGDGFADITDTDNGRYDGDAVHDRAVGPMQFIPSTWRTWGADGNGDGVSDPNNIYDAALAAAHYLCADGRDLAAPADMDRAILGYNHSQDYLNLVMAWYEHFRQGGTVTVPDRSGSAGPVLSPSTSPTPTTTPTPKPSASGTASPSPSPTKSAGGTVAPTGPGSSSPTTSRTGGQSTAPPTGGDPTTTPPTTPPTGDPTDPGCTTDSPTPTPTDSGTATPTPTDSGTASPTPDPTCGTDDGSGATDGDGSSTSATPDPTDTAGAATGAALKS</sequence>
<dbReference type="EMBL" id="AP018365">
    <property type="protein sequence ID" value="BBA96671.1"/>
    <property type="molecule type" value="Genomic_DNA"/>
</dbReference>
<gene>
    <name evidence="4" type="ORF">RVR_2078</name>
</gene>
<dbReference type="Pfam" id="PF13406">
    <property type="entry name" value="SLT_2"/>
    <property type="match status" value="1"/>
</dbReference>
<dbReference type="CDD" id="cd13399">
    <property type="entry name" value="Slt35-like"/>
    <property type="match status" value="1"/>
</dbReference>
<dbReference type="Gene3D" id="1.10.530.10">
    <property type="match status" value="1"/>
</dbReference>
<feature type="chain" id="PRO_5039518046" evidence="2">
    <location>
        <begin position="28"/>
        <end position="432"/>
    </location>
</feature>
<dbReference type="InterPro" id="IPR031304">
    <property type="entry name" value="SLT_2"/>
</dbReference>
<proteinExistence type="predicted"/>
<accession>A0A7U3UQ32</accession>
<feature type="compositionally biased region" description="Polar residues" evidence="1">
    <location>
        <begin position="47"/>
        <end position="58"/>
    </location>
</feature>
<feature type="compositionally biased region" description="Pro residues" evidence="1">
    <location>
        <begin position="347"/>
        <end position="356"/>
    </location>
</feature>
<dbReference type="GO" id="GO:0008933">
    <property type="term" value="F:peptidoglycan lytic transglycosylase activity"/>
    <property type="evidence" value="ECO:0007669"/>
    <property type="project" value="TreeGrafter"/>
</dbReference>
<evidence type="ECO:0000313" key="4">
    <source>
        <dbReference type="EMBL" id="BBA96671.1"/>
    </source>
</evidence>
<feature type="compositionally biased region" description="Low complexity" evidence="1">
    <location>
        <begin position="357"/>
        <end position="432"/>
    </location>
</feature>
<reference evidence="4 5" key="4">
    <citation type="journal article" date="2020" name="Sci. Rep.">
        <title>beta-carboline chemical signals induce reveromycin production through a LuxR family regulator in Streptomyces sp. SN-593.</title>
        <authorList>
            <person name="Panthee S."/>
            <person name="Kito N."/>
            <person name="Hayashi T."/>
            <person name="Shimizu T."/>
            <person name="Ishikawa J."/>
            <person name="Hamamoto H."/>
            <person name="Osada H."/>
            <person name="Takahashi S."/>
        </authorList>
    </citation>
    <scope>NUCLEOTIDE SEQUENCE [LARGE SCALE GENOMIC DNA]</scope>
    <source>
        <strain evidence="4 5">SN-593</strain>
    </source>
</reference>
<dbReference type="InterPro" id="IPR023346">
    <property type="entry name" value="Lysozyme-like_dom_sf"/>
</dbReference>
<feature type="signal peptide" evidence="2">
    <location>
        <begin position="1"/>
        <end position="27"/>
    </location>
</feature>
<dbReference type="GO" id="GO:0009253">
    <property type="term" value="P:peptidoglycan catabolic process"/>
    <property type="evidence" value="ECO:0007669"/>
    <property type="project" value="TreeGrafter"/>
</dbReference>
<reference evidence="4 5" key="1">
    <citation type="journal article" date="2010" name="J. Bacteriol.">
        <title>Biochemical characterization of a novel indole prenyltransferase from Streptomyces sp. SN-593.</title>
        <authorList>
            <person name="Takahashi S."/>
            <person name="Takagi H."/>
            <person name="Toyoda A."/>
            <person name="Uramoto M."/>
            <person name="Nogawa T."/>
            <person name="Ueki M."/>
            <person name="Sakaki Y."/>
            <person name="Osada H."/>
        </authorList>
    </citation>
    <scope>NUCLEOTIDE SEQUENCE [LARGE SCALE GENOMIC DNA]</scope>
    <source>
        <strain evidence="4 5">SN-593</strain>
    </source>
</reference>
<evidence type="ECO:0000259" key="3">
    <source>
        <dbReference type="Pfam" id="PF13406"/>
    </source>
</evidence>
<keyword evidence="5" id="KW-1185">Reference proteome</keyword>
<keyword evidence="2" id="KW-0732">Signal</keyword>
<dbReference type="AlphaFoldDB" id="A0A7U3UQ32"/>
<dbReference type="PANTHER" id="PTHR30163">
    <property type="entry name" value="MEMBRANE-BOUND LYTIC MUREIN TRANSGLYCOSYLASE B"/>
    <property type="match status" value="1"/>
</dbReference>
<name>A0A7U3UQ32_9ACTN</name>
<reference evidence="4 5" key="3">
    <citation type="journal article" date="2011" name="Nat. Chem. Biol.">
        <title>Reveromycin A biosynthesis uses RevG and RevJ for stereospecific spiroacetal formation.</title>
        <authorList>
            <person name="Takahashi S."/>
            <person name="Toyoda A."/>
            <person name="Sekiyama Y."/>
            <person name="Takagi H."/>
            <person name="Nogawa T."/>
            <person name="Uramoto M."/>
            <person name="Suzuki R."/>
            <person name="Koshino H."/>
            <person name="Kumano T."/>
            <person name="Panthee S."/>
            <person name="Dairi T."/>
            <person name="Ishikawa J."/>
            <person name="Ikeda H."/>
            <person name="Sakaki Y."/>
            <person name="Osada H."/>
        </authorList>
    </citation>
    <scope>NUCLEOTIDE SEQUENCE [LARGE SCALE GENOMIC DNA]</scope>
    <source>
        <strain evidence="4 5">SN-593</strain>
    </source>
</reference>
<feature type="domain" description="Transglycosylase SLT" evidence="3">
    <location>
        <begin position="185"/>
        <end position="229"/>
    </location>
</feature>
<dbReference type="Proteomes" id="UP000595703">
    <property type="component" value="Chromosome"/>
</dbReference>
<dbReference type="InterPro" id="IPR043426">
    <property type="entry name" value="MltB-like"/>
</dbReference>
<dbReference type="SUPFAM" id="SSF53955">
    <property type="entry name" value="Lysozyme-like"/>
    <property type="match status" value="1"/>
</dbReference>
<evidence type="ECO:0000313" key="5">
    <source>
        <dbReference type="Proteomes" id="UP000595703"/>
    </source>
</evidence>
<feature type="region of interest" description="Disordered" evidence="1">
    <location>
        <begin position="269"/>
        <end position="432"/>
    </location>
</feature>
<dbReference type="KEGG" id="arev:RVR_2078"/>
<feature type="region of interest" description="Disordered" evidence="1">
    <location>
        <begin position="43"/>
        <end position="66"/>
    </location>
</feature>